<dbReference type="EMBL" id="CP071060">
    <property type="protein sequence ID" value="QSI78315.1"/>
    <property type="molecule type" value="Genomic_DNA"/>
</dbReference>
<dbReference type="Pfam" id="PF02518">
    <property type="entry name" value="HATPase_c"/>
    <property type="match status" value="1"/>
</dbReference>
<keyword evidence="8" id="KW-1185">Reference proteome</keyword>
<keyword evidence="3" id="KW-0597">Phosphoprotein</keyword>
<dbReference type="Proteomes" id="UP000663570">
    <property type="component" value="Chromosome"/>
</dbReference>
<feature type="transmembrane region" description="Helical" evidence="4">
    <location>
        <begin position="132"/>
        <end position="155"/>
    </location>
</feature>
<feature type="domain" description="PAC" evidence="6">
    <location>
        <begin position="600"/>
        <end position="652"/>
    </location>
</feature>
<dbReference type="CDD" id="cd00082">
    <property type="entry name" value="HisKA"/>
    <property type="match status" value="1"/>
</dbReference>
<dbReference type="PANTHER" id="PTHR43065">
    <property type="entry name" value="SENSOR HISTIDINE KINASE"/>
    <property type="match status" value="1"/>
</dbReference>
<evidence type="ECO:0000259" key="5">
    <source>
        <dbReference type="PROSITE" id="PS50109"/>
    </source>
</evidence>
<dbReference type="InterPro" id="IPR036097">
    <property type="entry name" value="HisK_dim/P_sf"/>
</dbReference>
<evidence type="ECO:0000256" key="2">
    <source>
        <dbReference type="ARBA" id="ARBA00012438"/>
    </source>
</evidence>
<evidence type="ECO:0000259" key="6">
    <source>
        <dbReference type="PROSITE" id="PS50113"/>
    </source>
</evidence>
<dbReference type="SUPFAM" id="SSF47384">
    <property type="entry name" value="Homodimeric domain of signal transducing histidine kinase"/>
    <property type="match status" value="1"/>
</dbReference>
<dbReference type="PROSITE" id="PS50109">
    <property type="entry name" value="HIS_KIN"/>
    <property type="match status" value="1"/>
</dbReference>
<dbReference type="InterPro" id="IPR004358">
    <property type="entry name" value="Sig_transdc_His_kin-like_C"/>
</dbReference>
<dbReference type="SMART" id="SM00387">
    <property type="entry name" value="HATPase_c"/>
    <property type="match status" value="1"/>
</dbReference>
<dbReference type="Gene3D" id="3.30.565.10">
    <property type="entry name" value="Histidine kinase-like ATPase, C-terminal domain"/>
    <property type="match status" value="1"/>
</dbReference>
<dbReference type="Gene3D" id="3.30.450.20">
    <property type="entry name" value="PAS domain"/>
    <property type="match status" value="1"/>
</dbReference>
<dbReference type="InterPro" id="IPR036890">
    <property type="entry name" value="HATPase_C_sf"/>
</dbReference>
<dbReference type="SMART" id="SM00388">
    <property type="entry name" value="HisKA"/>
    <property type="match status" value="1"/>
</dbReference>
<evidence type="ECO:0000313" key="8">
    <source>
        <dbReference type="Proteomes" id="UP000663570"/>
    </source>
</evidence>
<dbReference type="PRINTS" id="PR00344">
    <property type="entry name" value="BCTRLSENSOR"/>
</dbReference>
<comment type="catalytic activity">
    <reaction evidence="1">
        <text>ATP + protein L-histidine = ADP + protein N-phospho-L-histidine.</text>
        <dbReference type="EC" id="2.7.13.3"/>
    </reaction>
</comment>
<feature type="transmembrane region" description="Helical" evidence="4">
    <location>
        <begin position="203"/>
        <end position="223"/>
    </location>
</feature>
<dbReference type="InterPro" id="IPR035965">
    <property type="entry name" value="PAS-like_dom_sf"/>
</dbReference>
<dbReference type="Gene3D" id="1.10.287.130">
    <property type="match status" value="1"/>
</dbReference>
<accession>A0ABX7M9A0</accession>
<dbReference type="InterPro" id="IPR003594">
    <property type="entry name" value="HATPase_dom"/>
</dbReference>
<feature type="transmembrane region" description="Helical" evidence="4">
    <location>
        <begin position="72"/>
        <end position="90"/>
    </location>
</feature>
<evidence type="ECO:0000256" key="3">
    <source>
        <dbReference type="ARBA" id="ARBA00022553"/>
    </source>
</evidence>
<feature type="domain" description="Histidine kinase" evidence="5">
    <location>
        <begin position="672"/>
        <end position="904"/>
    </location>
</feature>
<keyword evidence="4" id="KW-0472">Membrane</keyword>
<evidence type="ECO:0000256" key="1">
    <source>
        <dbReference type="ARBA" id="ARBA00000085"/>
    </source>
</evidence>
<dbReference type="EC" id="2.7.13.3" evidence="2"/>
<feature type="transmembrane region" description="Helical" evidence="4">
    <location>
        <begin position="43"/>
        <end position="65"/>
    </location>
</feature>
<gene>
    <name evidence="7" type="ORF">JY500_06710</name>
</gene>
<keyword evidence="4" id="KW-0812">Transmembrane</keyword>
<dbReference type="PANTHER" id="PTHR43065:SF47">
    <property type="match status" value="1"/>
</dbReference>
<evidence type="ECO:0000256" key="4">
    <source>
        <dbReference type="SAM" id="Phobius"/>
    </source>
</evidence>
<dbReference type="InterPro" id="IPR000700">
    <property type="entry name" value="PAS-assoc_C"/>
</dbReference>
<reference evidence="7 8" key="1">
    <citation type="submission" date="2021-02" db="EMBL/GenBank/DDBJ databases">
        <title>Niveibacterium changnyeongensis HC41.</title>
        <authorList>
            <person name="Kang M."/>
        </authorList>
    </citation>
    <scope>NUCLEOTIDE SEQUENCE [LARGE SCALE GENOMIC DNA]</scope>
    <source>
        <strain evidence="7 8">HC41</strain>
    </source>
</reference>
<dbReference type="InterPro" id="IPR005467">
    <property type="entry name" value="His_kinase_dom"/>
</dbReference>
<name>A0ABX7M9A0_9RHOO</name>
<dbReference type="InterPro" id="IPR013656">
    <property type="entry name" value="PAS_4"/>
</dbReference>
<dbReference type="PROSITE" id="PS50113">
    <property type="entry name" value="PAC"/>
    <property type="match status" value="1"/>
</dbReference>
<dbReference type="Pfam" id="PF08448">
    <property type="entry name" value="PAS_4"/>
    <property type="match status" value="1"/>
</dbReference>
<dbReference type="SUPFAM" id="SSF55874">
    <property type="entry name" value="ATPase domain of HSP90 chaperone/DNA topoisomerase II/histidine kinase"/>
    <property type="match status" value="1"/>
</dbReference>
<dbReference type="SUPFAM" id="SSF55785">
    <property type="entry name" value="PYP-like sensor domain (PAS domain)"/>
    <property type="match status" value="1"/>
</dbReference>
<dbReference type="RefSeq" id="WP_206255650.1">
    <property type="nucleotide sequence ID" value="NZ_CP071060.1"/>
</dbReference>
<keyword evidence="4" id="KW-1133">Transmembrane helix</keyword>
<feature type="transmembrane region" description="Helical" evidence="4">
    <location>
        <begin position="16"/>
        <end position="37"/>
    </location>
</feature>
<organism evidence="7 8">
    <name type="scientific">Niveibacterium microcysteis</name>
    <dbReference type="NCBI Taxonomy" id="2811415"/>
    <lineage>
        <taxon>Bacteria</taxon>
        <taxon>Pseudomonadati</taxon>
        <taxon>Pseudomonadota</taxon>
        <taxon>Betaproteobacteria</taxon>
        <taxon>Rhodocyclales</taxon>
        <taxon>Rhodocyclaceae</taxon>
        <taxon>Niveibacterium</taxon>
    </lineage>
</organism>
<proteinExistence type="predicted"/>
<evidence type="ECO:0000313" key="7">
    <source>
        <dbReference type="EMBL" id="QSI78315.1"/>
    </source>
</evidence>
<dbReference type="InterPro" id="IPR003661">
    <property type="entry name" value="HisK_dim/P_dom"/>
</dbReference>
<feature type="transmembrane region" description="Helical" evidence="4">
    <location>
        <begin position="102"/>
        <end position="120"/>
    </location>
</feature>
<feature type="transmembrane region" description="Helical" evidence="4">
    <location>
        <begin position="167"/>
        <end position="183"/>
    </location>
</feature>
<sequence>MAVSTEPFDVLRRGTMALLALYGVLVLGASLALLLPAPAHSELWLNPSAGGMALAAALALSAGITNAPRLRAATLLVAALTLVPLVHAWPPASLASRLWPEASRSWPAILCAAAWAIWAWTLQRPAPRLARLLTPAAVTLVCGGALVIASNHIHLDLMYGQRALRPQALPLAGAMFMLAILLLRERSRLRPGEQREESLISRIGLGLLTMIAFATGLISFAALQAELETALYQHLEATLQTRQFVFYSALDALHLNSAPLVRDRQIGALLAHEADKPDAATVAKLQQMVDELLPPANPSQTARASIARAVSIRNARGQELARHGDFLDGTVLWSTTRRRSDVSLLWHQGVPFALQRLDIEDAQRNRVGEIVIQHAVPAWEQLAETDFDLGNTGQMAICGLYQGAVRCLRSRNPDALWMPRDTAVRSFIDAATLYGEAGDSSTPQLLRDEQGRTAVIAYRPMGRLNLSRKVSSNGLMMLITVDAQEFYAPLRRLLHRVLLFALPTILLGGWLLTALIRPLVRALRDKQARFRELTELSSDWYWTMDADLRLVEIVGKGLADADIRPADWVGRTLEGLPLSTDDASGLAPLLARMTRHAPFHAVALRLQTQPDGPLRYLELSGAPQFLHGRFVGYRGVGIDVTERRVAQQHLQRAEQELMRSEKLASLGRLVAGVAHELNTPLGNGITAASSLAGELRDFGRTIEGGSLRRSALQDFTNLAQQTVSLIERSLSRAAHIVQQFKQVAVDQSTEGRRHYLLHQVTDELFSLLQPRLRPQGVALTIAIAPDIEMDGYPGALEQVIENLAMNALIHAFDGRAEGELEIAAQRSGADHVRLVVRDNGRGMSDRELARAFEPFFTTRLGTGGSGLGLYIVHTIVCDVLGGSVTLDSAPGAGCIVTLELPLAAP</sequence>
<protein>
    <recommendedName>
        <fullName evidence="2">histidine kinase</fullName>
        <ecNumber evidence="2">2.7.13.3</ecNumber>
    </recommendedName>
</protein>